<dbReference type="AlphaFoldDB" id="A0A3E2VNJ3"/>
<dbReference type="PANTHER" id="PTHR10353:SF122">
    <property type="entry name" value="6-PHOSPHO-BETA-GLUCOSIDASE ASCB-RELATED"/>
    <property type="match status" value="1"/>
</dbReference>
<evidence type="ECO:0000256" key="3">
    <source>
        <dbReference type="ARBA" id="ARBA00023295"/>
    </source>
</evidence>
<dbReference type="InterPro" id="IPR017853">
    <property type="entry name" value="GH"/>
</dbReference>
<gene>
    <name evidence="5" type="ORF">DXA38_17660</name>
</gene>
<evidence type="ECO:0000313" key="5">
    <source>
        <dbReference type="EMBL" id="RGC12261.1"/>
    </source>
</evidence>
<dbReference type="Proteomes" id="UP000260025">
    <property type="component" value="Unassembled WGS sequence"/>
</dbReference>
<dbReference type="PRINTS" id="PR00131">
    <property type="entry name" value="GLHYDRLASE1"/>
</dbReference>
<evidence type="ECO:0000256" key="1">
    <source>
        <dbReference type="ARBA" id="ARBA00010838"/>
    </source>
</evidence>
<dbReference type="Gene3D" id="3.20.20.80">
    <property type="entry name" value="Glycosidases"/>
    <property type="match status" value="1"/>
</dbReference>
<comment type="caution">
    <text evidence="5">The sequence shown here is derived from an EMBL/GenBank/DDBJ whole genome shotgun (WGS) entry which is preliminary data.</text>
</comment>
<organism evidence="5 6">
    <name type="scientific">Clostridium innocuum</name>
    <dbReference type="NCBI Taxonomy" id="1522"/>
    <lineage>
        <taxon>Bacteria</taxon>
        <taxon>Bacillati</taxon>
        <taxon>Bacillota</taxon>
        <taxon>Clostridia</taxon>
        <taxon>Eubacteriales</taxon>
        <taxon>Clostridiaceae</taxon>
        <taxon>Clostridium</taxon>
    </lineage>
</organism>
<dbReference type="InterPro" id="IPR033132">
    <property type="entry name" value="GH_1_N_CS"/>
</dbReference>
<dbReference type="GO" id="GO:0005829">
    <property type="term" value="C:cytosol"/>
    <property type="evidence" value="ECO:0007669"/>
    <property type="project" value="TreeGrafter"/>
</dbReference>
<protein>
    <submittedName>
        <fullName evidence="5">Glycoside hydrolase family 1 protein</fullName>
    </submittedName>
</protein>
<sequence length="488" mass="56579">MKQYQDSFPKNFLWGGATAANQLEGGFQEGGKGLSTADMTPFRKDAAAKHTPVMDASYDEIKTYKANGFRGNFPKHRGCDFYHHWKEDIALFSEMGFRCYRMSIAWTRIFPTGFETEPNEEGLLFYDNVFDECRKYHIQPIVTISHYEMPIEITLKLNGWESRKTIDLYLKYCETIFKRYKNKVKMWIPFNEMNQMTTVPYVGGGLLLEKAKTDNLLEVEYQAIHHQLIASAMAVKLCKEIITDARIGSMIAVIDPYPETCHPLDVLEALKENQLNMFYLDVTVRGYYPSYMARYFHEHDIHINMEAGDEEIFRKGNVDFIAFSYYMSYIATHSSKQGESKNSVIMVDKVNPYLEVSDWRWPIDSVGLRIVLNKLYDRFQLPILIAENGLGADDVVSEDGLIHDSYRIDYIRKHILAVKEAIRDGVDVIGYTMWGPIDIISQGTCEMKKRYGFIYVDADNYGNGSYARLRKDSFYWYTRVIESNAEEL</sequence>
<accession>A0A3E2VNJ3</accession>
<evidence type="ECO:0000256" key="2">
    <source>
        <dbReference type="ARBA" id="ARBA00022801"/>
    </source>
</evidence>
<reference evidence="5 6" key="1">
    <citation type="submission" date="2018-08" db="EMBL/GenBank/DDBJ databases">
        <title>A genome reference for cultivated species of the human gut microbiota.</title>
        <authorList>
            <person name="Zou Y."/>
            <person name="Xue W."/>
            <person name="Luo G."/>
        </authorList>
    </citation>
    <scope>NUCLEOTIDE SEQUENCE [LARGE SCALE GENOMIC DNA]</scope>
    <source>
        <strain evidence="5 6">OF01-2LB</strain>
    </source>
</reference>
<keyword evidence="2 5" id="KW-0378">Hydrolase</keyword>
<dbReference type="PANTHER" id="PTHR10353">
    <property type="entry name" value="GLYCOSYL HYDROLASE"/>
    <property type="match status" value="1"/>
</dbReference>
<proteinExistence type="inferred from homology"/>
<keyword evidence="3" id="KW-0326">Glycosidase</keyword>
<dbReference type="Pfam" id="PF00232">
    <property type="entry name" value="Glyco_hydro_1"/>
    <property type="match status" value="1"/>
</dbReference>
<dbReference type="GO" id="GO:0016052">
    <property type="term" value="P:carbohydrate catabolic process"/>
    <property type="evidence" value="ECO:0007669"/>
    <property type="project" value="TreeGrafter"/>
</dbReference>
<evidence type="ECO:0000256" key="4">
    <source>
        <dbReference type="RuleBase" id="RU003690"/>
    </source>
</evidence>
<comment type="similarity">
    <text evidence="1 4">Belongs to the glycosyl hydrolase 1 family.</text>
</comment>
<name>A0A3E2VNJ3_CLOIN</name>
<dbReference type="FunFam" id="3.20.20.80:FF:000004">
    <property type="entry name" value="Beta-glucosidase 6-phospho-beta-glucosidase"/>
    <property type="match status" value="1"/>
</dbReference>
<dbReference type="EMBL" id="QVEV01000034">
    <property type="protein sequence ID" value="RGC12261.1"/>
    <property type="molecule type" value="Genomic_DNA"/>
</dbReference>
<evidence type="ECO:0000313" key="6">
    <source>
        <dbReference type="Proteomes" id="UP000260025"/>
    </source>
</evidence>
<dbReference type="OrthoDB" id="1637462at2"/>
<dbReference type="SUPFAM" id="SSF51445">
    <property type="entry name" value="(Trans)glycosidases"/>
    <property type="match status" value="1"/>
</dbReference>
<dbReference type="InterPro" id="IPR001360">
    <property type="entry name" value="Glyco_hydro_1"/>
</dbReference>
<dbReference type="PROSITE" id="PS00653">
    <property type="entry name" value="GLYCOSYL_HYDROL_F1_2"/>
    <property type="match status" value="1"/>
</dbReference>
<dbReference type="GO" id="GO:0008422">
    <property type="term" value="F:beta-glucosidase activity"/>
    <property type="evidence" value="ECO:0007669"/>
    <property type="project" value="TreeGrafter"/>
</dbReference>
<dbReference type="RefSeq" id="WP_117444342.1">
    <property type="nucleotide sequence ID" value="NZ_JAKNHC010000032.1"/>
</dbReference>